<dbReference type="Proteomes" id="UP000193391">
    <property type="component" value="Unassembled WGS sequence"/>
</dbReference>
<gene>
    <name evidence="1" type="ORF">TMES_18240</name>
</gene>
<sequence length="402" mass="44605">MGQNAFELALNKLRQDLAGDRQKIARETEQLYRQIEAETPPAAAAEINDDPDYVRTALDGERLLGQLDERLRDPERHAHAALASSLVDACEAVTAEGRGATPRRLLQFSAHGGETSAHFENLGGATDVFETLQSCYSSPHRSLTSARITQIATRSSIRSRNWLEPDQISEWRKIVADRQVPCPVPDSSIERLYNRISEIPQNAGLIGAADALYIVLDILNRSHQGSLDLAVTTTQQNIHIEMDDPQTAYWNRIARIMIADLIAHFCQGVHVPVIAGAALTLRLPKIAELLQRKTPARMARKFTVAIIADALEKLDHIDRQMKQAWDHAALLANEGRGSSLVRINKKLFQCGSICVSDIISECNITPQAAHYQIKRLLKAGIITRGPRGRMGGHYFLDVLLQI</sequence>
<dbReference type="AlphaFoldDB" id="A0A1Y2KX34"/>
<reference evidence="1 2" key="1">
    <citation type="submission" date="2014-03" db="EMBL/GenBank/DDBJ databases">
        <title>The draft genome sequence of Thalassospira mesophila JCM 18969.</title>
        <authorList>
            <person name="Lai Q."/>
            <person name="Shao Z."/>
        </authorList>
    </citation>
    <scope>NUCLEOTIDE SEQUENCE [LARGE SCALE GENOMIC DNA]</scope>
    <source>
        <strain evidence="1 2">JCM 18969</strain>
    </source>
</reference>
<dbReference type="EMBL" id="JFKA01000011">
    <property type="protein sequence ID" value="OSQ36428.1"/>
    <property type="molecule type" value="Genomic_DNA"/>
</dbReference>
<evidence type="ECO:0000313" key="1">
    <source>
        <dbReference type="EMBL" id="OSQ36428.1"/>
    </source>
</evidence>
<organism evidence="1 2">
    <name type="scientific">Thalassospira mesophila</name>
    <dbReference type="NCBI Taxonomy" id="1293891"/>
    <lineage>
        <taxon>Bacteria</taxon>
        <taxon>Pseudomonadati</taxon>
        <taxon>Pseudomonadota</taxon>
        <taxon>Alphaproteobacteria</taxon>
        <taxon>Rhodospirillales</taxon>
        <taxon>Thalassospiraceae</taxon>
        <taxon>Thalassospira</taxon>
    </lineage>
</organism>
<evidence type="ECO:0000313" key="2">
    <source>
        <dbReference type="Proteomes" id="UP000193391"/>
    </source>
</evidence>
<name>A0A1Y2KX34_9PROT</name>
<dbReference type="CDD" id="cd00090">
    <property type="entry name" value="HTH_ARSR"/>
    <property type="match status" value="1"/>
</dbReference>
<dbReference type="OrthoDB" id="7330458at2"/>
<dbReference type="InterPro" id="IPR036388">
    <property type="entry name" value="WH-like_DNA-bd_sf"/>
</dbReference>
<dbReference type="InterPro" id="IPR036390">
    <property type="entry name" value="WH_DNA-bd_sf"/>
</dbReference>
<keyword evidence="2" id="KW-1185">Reference proteome</keyword>
<dbReference type="SUPFAM" id="SSF46785">
    <property type="entry name" value="Winged helix' DNA-binding domain"/>
    <property type="match status" value="1"/>
</dbReference>
<accession>A0A1Y2KX34</accession>
<proteinExistence type="predicted"/>
<protein>
    <submittedName>
        <fullName evidence="1">Uncharacterized protein</fullName>
    </submittedName>
</protein>
<dbReference type="GO" id="GO:0006355">
    <property type="term" value="P:regulation of DNA-templated transcription"/>
    <property type="evidence" value="ECO:0007669"/>
    <property type="project" value="UniProtKB-ARBA"/>
</dbReference>
<comment type="caution">
    <text evidence="1">The sequence shown here is derived from an EMBL/GenBank/DDBJ whole genome shotgun (WGS) entry which is preliminary data.</text>
</comment>
<dbReference type="Gene3D" id="1.10.10.10">
    <property type="entry name" value="Winged helix-like DNA-binding domain superfamily/Winged helix DNA-binding domain"/>
    <property type="match status" value="1"/>
</dbReference>
<dbReference type="STRING" id="1293891.TMES_18240"/>
<dbReference type="InterPro" id="IPR011991">
    <property type="entry name" value="ArsR-like_HTH"/>
</dbReference>
<dbReference type="RefSeq" id="WP_085585232.1">
    <property type="nucleotide sequence ID" value="NZ_JFKA01000011.1"/>
</dbReference>
<dbReference type="Pfam" id="PF13412">
    <property type="entry name" value="HTH_24"/>
    <property type="match status" value="1"/>
</dbReference>